<name>A0ABQ8JLB7_DERPT</name>
<evidence type="ECO:0000313" key="1">
    <source>
        <dbReference type="EMBL" id="KAH9423411.1"/>
    </source>
</evidence>
<evidence type="ECO:0000313" key="2">
    <source>
        <dbReference type="Proteomes" id="UP000887458"/>
    </source>
</evidence>
<keyword evidence="2" id="KW-1185">Reference proteome</keyword>
<proteinExistence type="predicted"/>
<protein>
    <submittedName>
        <fullName evidence="1">Uncharacterized protein</fullName>
    </submittedName>
</protein>
<organism evidence="1 2">
    <name type="scientific">Dermatophagoides pteronyssinus</name>
    <name type="common">European house dust mite</name>
    <dbReference type="NCBI Taxonomy" id="6956"/>
    <lineage>
        <taxon>Eukaryota</taxon>
        <taxon>Metazoa</taxon>
        <taxon>Ecdysozoa</taxon>
        <taxon>Arthropoda</taxon>
        <taxon>Chelicerata</taxon>
        <taxon>Arachnida</taxon>
        <taxon>Acari</taxon>
        <taxon>Acariformes</taxon>
        <taxon>Sarcoptiformes</taxon>
        <taxon>Astigmata</taxon>
        <taxon>Psoroptidia</taxon>
        <taxon>Analgoidea</taxon>
        <taxon>Pyroglyphidae</taxon>
        <taxon>Dermatophagoidinae</taxon>
        <taxon>Dermatophagoides</taxon>
    </lineage>
</organism>
<reference evidence="1 2" key="2">
    <citation type="journal article" date="2022" name="Mol. Biol. Evol.">
        <title>Comparative Genomics Reveals Insights into the Divergent Evolution of Astigmatic Mites and Household Pest Adaptations.</title>
        <authorList>
            <person name="Xiong Q."/>
            <person name="Wan A.T."/>
            <person name="Liu X."/>
            <person name="Fung C.S."/>
            <person name="Xiao X."/>
            <person name="Malainual N."/>
            <person name="Hou J."/>
            <person name="Wang L."/>
            <person name="Wang M."/>
            <person name="Yang K.Y."/>
            <person name="Cui Y."/>
            <person name="Leung E.L."/>
            <person name="Nong W."/>
            <person name="Shin S.K."/>
            <person name="Au S.W."/>
            <person name="Jeong K.Y."/>
            <person name="Chew F.T."/>
            <person name="Hui J.H."/>
            <person name="Leung T.F."/>
            <person name="Tungtrongchitr A."/>
            <person name="Zhong N."/>
            <person name="Liu Z."/>
            <person name="Tsui S.K."/>
        </authorList>
    </citation>
    <scope>NUCLEOTIDE SEQUENCE [LARGE SCALE GENOMIC DNA]</scope>
    <source>
        <strain evidence="1">Derp</strain>
    </source>
</reference>
<sequence>MKRIWTNQRLDNDDCTIDLILRHIEYHYLTRRQHIHIRKCPNGGDQLDVTAIRYTSMIKIFIILNQFGQIDVTLDSFMTICLIIFDVRESFIVPNNIFVWWQLKSPLIIENNFNISDDVLVTFNLNSCIQNQLEKDFFVCTC</sequence>
<accession>A0ABQ8JLB7</accession>
<reference evidence="1 2" key="1">
    <citation type="journal article" date="2018" name="J. Allergy Clin. Immunol.">
        <title>High-quality assembly of Dermatophagoides pteronyssinus genome and transcriptome reveals a wide range of novel allergens.</title>
        <authorList>
            <person name="Liu X.Y."/>
            <person name="Yang K.Y."/>
            <person name="Wang M.Q."/>
            <person name="Kwok J.S."/>
            <person name="Zeng X."/>
            <person name="Yang Z."/>
            <person name="Xiao X.J."/>
            <person name="Lau C.P."/>
            <person name="Li Y."/>
            <person name="Huang Z.M."/>
            <person name="Ba J.G."/>
            <person name="Yim A.K."/>
            <person name="Ouyang C.Y."/>
            <person name="Ngai S.M."/>
            <person name="Chan T.F."/>
            <person name="Leung E.L."/>
            <person name="Liu L."/>
            <person name="Liu Z.G."/>
            <person name="Tsui S.K."/>
        </authorList>
    </citation>
    <scope>NUCLEOTIDE SEQUENCE [LARGE SCALE GENOMIC DNA]</scope>
    <source>
        <strain evidence="1">Derp</strain>
    </source>
</reference>
<dbReference type="Proteomes" id="UP000887458">
    <property type="component" value="Unassembled WGS sequence"/>
</dbReference>
<gene>
    <name evidence="1" type="ORF">DERP_003690</name>
</gene>
<comment type="caution">
    <text evidence="1">The sequence shown here is derived from an EMBL/GenBank/DDBJ whole genome shotgun (WGS) entry which is preliminary data.</text>
</comment>
<dbReference type="EMBL" id="NJHN03000032">
    <property type="protein sequence ID" value="KAH9423411.1"/>
    <property type="molecule type" value="Genomic_DNA"/>
</dbReference>